<dbReference type="InterPro" id="IPR000277">
    <property type="entry name" value="Cys/Met-Metab_PyrdxlP-dep_enz"/>
</dbReference>
<dbReference type="InterPro" id="IPR015422">
    <property type="entry name" value="PyrdxlP-dep_Trfase_small"/>
</dbReference>
<evidence type="ECO:0000256" key="8">
    <source>
        <dbReference type="ARBA" id="ARBA00046315"/>
    </source>
</evidence>
<keyword evidence="7" id="KW-0456">Lyase</keyword>
<feature type="modified residue" description="N6-(pyridoxal phosphate)lysine" evidence="13">
    <location>
        <position position="205"/>
    </location>
</feature>
<comment type="cofactor">
    <cofactor evidence="1 14">
        <name>pyridoxal 5'-phosphate</name>
        <dbReference type="ChEBI" id="CHEBI:597326"/>
    </cofactor>
</comment>
<name>A0A1Q3AKL1_ZYGRO</name>
<evidence type="ECO:0000256" key="13">
    <source>
        <dbReference type="PIRSR" id="PIRSR001434-2"/>
    </source>
</evidence>
<dbReference type="AlphaFoldDB" id="A0A1Q3AKL1"/>
<reference evidence="15 16" key="1">
    <citation type="submission" date="2016-08" db="EMBL/GenBank/DDBJ databases">
        <title>Draft genome sequence of allopolyploid Zygosaccharomyces rouxii.</title>
        <authorList>
            <person name="Watanabe J."/>
            <person name="Uehara K."/>
            <person name="Mogi Y."/>
            <person name="Tsukioka Y."/>
        </authorList>
    </citation>
    <scope>NUCLEOTIDE SEQUENCE [LARGE SCALE GENOMIC DNA]</scope>
    <source>
        <strain evidence="15 16">NBRC 110957</strain>
    </source>
</reference>
<dbReference type="InterPro" id="IPR054542">
    <property type="entry name" value="Cys_met_metab_PP"/>
</dbReference>
<evidence type="ECO:0000256" key="3">
    <source>
        <dbReference type="ARBA" id="ARBA00012224"/>
    </source>
</evidence>
<dbReference type="OrthoDB" id="2545919at2759"/>
<comment type="pathway">
    <text evidence="8">Amino-acid biosynthesis; L-methionine biosynthesis via de novo pathway; L-homocysteine from L-cystathionine: step 1/1.</text>
</comment>
<evidence type="ECO:0000256" key="2">
    <source>
        <dbReference type="ARBA" id="ARBA00009077"/>
    </source>
</evidence>
<dbReference type="GO" id="GO:0019346">
    <property type="term" value="P:transsulfuration"/>
    <property type="evidence" value="ECO:0007669"/>
    <property type="project" value="InterPro"/>
</dbReference>
<dbReference type="PANTHER" id="PTHR11808:SF50">
    <property type="entry name" value="CYSTATHIONINE BETA-LYASE"/>
    <property type="match status" value="1"/>
</dbReference>
<evidence type="ECO:0000256" key="7">
    <source>
        <dbReference type="ARBA" id="ARBA00023239"/>
    </source>
</evidence>
<evidence type="ECO:0000256" key="5">
    <source>
        <dbReference type="ARBA" id="ARBA00022898"/>
    </source>
</evidence>
<evidence type="ECO:0000256" key="1">
    <source>
        <dbReference type="ARBA" id="ARBA00001933"/>
    </source>
</evidence>
<accession>A0A1Q3AKL1</accession>
<organism evidence="15 16">
    <name type="scientific">Zygosaccharomyces rouxii</name>
    <dbReference type="NCBI Taxonomy" id="4956"/>
    <lineage>
        <taxon>Eukaryota</taxon>
        <taxon>Fungi</taxon>
        <taxon>Dikarya</taxon>
        <taxon>Ascomycota</taxon>
        <taxon>Saccharomycotina</taxon>
        <taxon>Saccharomycetes</taxon>
        <taxon>Saccharomycetales</taxon>
        <taxon>Saccharomycetaceae</taxon>
        <taxon>Zygosaccharomyces</taxon>
    </lineage>
</organism>
<dbReference type="SUPFAM" id="SSF53383">
    <property type="entry name" value="PLP-dependent transferases"/>
    <property type="match status" value="1"/>
</dbReference>
<comment type="catalytic activity">
    <reaction evidence="10">
        <text>L,L-cystathionine + H2O = L-homocysteine + pyruvate + NH4(+)</text>
        <dbReference type="Rhea" id="RHEA:13965"/>
        <dbReference type="ChEBI" id="CHEBI:15361"/>
        <dbReference type="ChEBI" id="CHEBI:15377"/>
        <dbReference type="ChEBI" id="CHEBI:28938"/>
        <dbReference type="ChEBI" id="CHEBI:58161"/>
        <dbReference type="ChEBI" id="CHEBI:58199"/>
    </reaction>
</comment>
<comment type="catalytic activity">
    <reaction evidence="11">
        <text>an S-substituted L-cysteine + H2O = a thiol + pyruvate + NH4(+)</text>
        <dbReference type="Rhea" id="RHEA:18121"/>
        <dbReference type="ChEBI" id="CHEBI:15361"/>
        <dbReference type="ChEBI" id="CHEBI:15377"/>
        <dbReference type="ChEBI" id="CHEBI:28938"/>
        <dbReference type="ChEBI" id="CHEBI:29256"/>
        <dbReference type="ChEBI" id="CHEBI:58717"/>
        <dbReference type="EC" id="4.4.1.13"/>
    </reaction>
</comment>
<comment type="similarity">
    <text evidence="2 14">Belongs to the trans-sulfuration enzymes family.</text>
</comment>
<evidence type="ECO:0000256" key="12">
    <source>
        <dbReference type="ARBA" id="ARBA00072331"/>
    </source>
</evidence>
<evidence type="ECO:0000256" key="11">
    <source>
        <dbReference type="ARBA" id="ARBA00047625"/>
    </source>
</evidence>
<proteinExistence type="inferred from homology"/>
<comment type="caution">
    <text evidence="15">The sequence shown here is derived from an EMBL/GenBank/DDBJ whole genome shotgun (WGS) entry which is preliminary data.</text>
</comment>
<evidence type="ECO:0000256" key="9">
    <source>
        <dbReference type="ARBA" id="ARBA00047213"/>
    </source>
</evidence>
<dbReference type="PROSITE" id="PS00868">
    <property type="entry name" value="CYS_MET_METAB_PP"/>
    <property type="match status" value="1"/>
</dbReference>
<dbReference type="InterPro" id="IPR015421">
    <property type="entry name" value="PyrdxlP-dep_Trfase_major"/>
</dbReference>
<dbReference type="FunFam" id="3.90.1150.10:FF:000013">
    <property type="entry name" value="Cystathionine beta-lyase"/>
    <property type="match status" value="1"/>
</dbReference>
<dbReference type="Pfam" id="PF01053">
    <property type="entry name" value="Cys_Met_Meta_PP"/>
    <property type="match status" value="1"/>
</dbReference>
<sequence length="455" mass="50528">MNPKTSVVSNSLHRDQHGASVQPVYMSTTFKVDLRSDEQAYDYSRSGNPTRSLLHRQLGQLYNVPESQVHAVSSGMTALDAIMRGLVLSNTSHVPTIIAGDDLYGGSDRLLTFLKTRCHAKTVNVDTSDFDKFQEAFLSVDKVDCVHIESPTNPMCKVVDVPRIISFVKNVSPQTYVVVDNTMMSGLLCNPLSLGADVVYESATKFLNGHHDIMAGIVVSRSRKIADDIYFVVNATGCGLAPMDSWLLIRGLKTLSVRLYQQQFNAMVLAEWLEQSCGFKQSKENSLLRTRYVGLQSHPQFSLHRSFNDGPGAVLSFETGSIPLSRRIVSSKALRIWSVTVSFGCVNSLISLPCSMSHASIDPDVRKQREFPEDLIRLCVGIEDIVDLQKDLLAAMVDAGVLELKGDAIYNKLNGHRATNTIGRKQHVQRSIYDVFYGEPLVHSQQRFSNRSIKL</sequence>
<dbReference type="InterPro" id="IPR015424">
    <property type="entry name" value="PyrdxlP-dep_Trfase"/>
</dbReference>
<dbReference type="Proteomes" id="UP000187013">
    <property type="component" value="Unassembled WGS sequence"/>
</dbReference>
<protein>
    <recommendedName>
        <fullName evidence="12">Cystathionine beta-lyase</fullName>
        <ecNumber evidence="3">4.4.1.13</ecNumber>
    </recommendedName>
    <alternativeName>
        <fullName evidence="9">Cysteine-S-conjugate beta-lyase</fullName>
    </alternativeName>
</protein>
<dbReference type="GO" id="GO:0071266">
    <property type="term" value="P:'de novo' L-methionine biosynthetic process"/>
    <property type="evidence" value="ECO:0007669"/>
    <property type="project" value="InterPro"/>
</dbReference>
<dbReference type="GO" id="GO:0030170">
    <property type="term" value="F:pyridoxal phosphate binding"/>
    <property type="evidence" value="ECO:0007669"/>
    <property type="project" value="InterPro"/>
</dbReference>
<evidence type="ECO:0000313" key="15">
    <source>
        <dbReference type="EMBL" id="GAV56269.1"/>
    </source>
</evidence>
<evidence type="ECO:0000256" key="4">
    <source>
        <dbReference type="ARBA" id="ARBA00022605"/>
    </source>
</evidence>
<evidence type="ECO:0000256" key="6">
    <source>
        <dbReference type="ARBA" id="ARBA00023167"/>
    </source>
</evidence>
<dbReference type="GO" id="GO:0005737">
    <property type="term" value="C:cytoplasm"/>
    <property type="evidence" value="ECO:0007669"/>
    <property type="project" value="TreeGrafter"/>
</dbReference>
<dbReference type="InterPro" id="IPR006238">
    <property type="entry name" value="Cys_b_lyase_euk"/>
</dbReference>
<dbReference type="PANTHER" id="PTHR11808">
    <property type="entry name" value="TRANS-SULFURATION ENZYME FAMILY MEMBER"/>
    <property type="match status" value="1"/>
</dbReference>
<gene>
    <name evidence="15" type="ORF">ZYGR_0BB00460</name>
</gene>
<evidence type="ECO:0000313" key="16">
    <source>
        <dbReference type="Proteomes" id="UP000187013"/>
    </source>
</evidence>
<dbReference type="Gene3D" id="3.40.640.10">
    <property type="entry name" value="Type I PLP-dependent aspartate aminotransferase-like (Major domain)"/>
    <property type="match status" value="1"/>
</dbReference>
<dbReference type="EMBL" id="BDGX01000054">
    <property type="protein sequence ID" value="GAV56269.1"/>
    <property type="molecule type" value="Genomic_DNA"/>
</dbReference>
<dbReference type="PIRSF" id="PIRSF001434">
    <property type="entry name" value="CGS"/>
    <property type="match status" value="1"/>
</dbReference>
<dbReference type="EC" id="4.4.1.13" evidence="3"/>
<evidence type="ECO:0000256" key="14">
    <source>
        <dbReference type="RuleBase" id="RU362118"/>
    </source>
</evidence>
<dbReference type="NCBIfam" id="TIGR01329">
    <property type="entry name" value="cysta_beta_ly_E"/>
    <property type="match status" value="1"/>
</dbReference>
<dbReference type="GO" id="GO:0047804">
    <property type="term" value="F:cysteine-S-conjugate beta-lyase activity"/>
    <property type="evidence" value="ECO:0007669"/>
    <property type="project" value="UniProtKB-EC"/>
</dbReference>
<dbReference type="Gene3D" id="3.90.1150.10">
    <property type="entry name" value="Aspartate Aminotransferase, domain 1"/>
    <property type="match status" value="1"/>
</dbReference>
<keyword evidence="5 13" id="KW-0663">Pyridoxal phosphate</keyword>
<keyword evidence="6" id="KW-0486">Methionine biosynthesis</keyword>
<evidence type="ECO:0000256" key="10">
    <source>
        <dbReference type="ARBA" id="ARBA00047517"/>
    </source>
</evidence>
<dbReference type="FunFam" id="3.40.640.10:FF:000046">
    <property type="entry name" value="Cystathionine gamma-lyase"/>
    <property type="match status" value="1"/>
</dbReference>
<keyword evidence="4" id="KW-0028">Amino-acid biosynthesis</keyword>